<evidence type="ECO:0000313" key="1">
    <source>
        <dbReference type="EMBL" id="CRK88651.1"/>
    </source>
</evidence>
<gene>
    <name evidence="1" type="ORF">CLUMA_CG002414</name>
</gene>
<sequence>MSNLFDGSKGKFLKLSHNSKHEKLFKEIKYVDSCKVFLNTFNVPFILNNVLGILGKPKNLAKSDDNKFRKQQTMNKSSRQTTWSHFMLKQRIYYSVH</sequence>
<name>A0A1J1HL38_9DIPT</name>
<dbReference type="EMBL" id="CVRI01000009">
    <property type="protein sequence ID" value="CRK88651.1"/>
    <property type="molecule type" value="Genomic_DNA"/>
</dbReference>
<proteinExistence type="predicted"/>
<keyword evidence="2" id="KW-1185">Reference proteome</keyword>
<dbReference type="AlphaFoldDB" id="A0A1J1HL38"/>
<evidence type="ECO:0000313" key="2">
    <source>
        <dbReference type="Proteomes" id="UP000183832"/>
    </source>
</evidence>
<accession>A0A1J1HL38</accession>
<dbReference type="Proteomes" id="UP000183832">
    <property type="component" value="Unassembled WGS sequence"/>
</dbReference>
<protein>
    <submittedName>
        <fullName evidence="1">CLUMA_CG002414, isoform A</fullName>
    </submittedName>
</protein>
<organism evidence="1 2">
    <name type="scientific">Clunio marinus</name>
    <dbReference type="NCBI Taxonomy" id="568069"/>
    <lineage>
        <taxon>Eukaryota</taxon>
        <taxon>Metazoa</taxon>
        <taxon>Ecdysozoa</taxon>
        <taxon>Arthropoda</taxon>
        <taxon>Hexapoda</taxon>
        <taxon>Insecta</taxon>
        <taxon>Pterygota</taxon>
        <taxon>Neoptera</taxon>
        <taxon>Endopterygota</taxon>
        <taxon>Diptera</taxon>
        <taxon>Nematocera</taxon>
        <taxon>Chironomoidea</taxon>
        <taxon>Chironomidae</taxon>
        <taxon>Clunio</taxon>
    </lineage>
</organism>
<reference evidence="1 2" key="1">
    <citation type="submission" date="2015-04" db="EMBL/GenBank/DDBJ databases">
        <authorList>
            <person name="Syromyatnikov M.Y."/>
            <person name="Popov V.N."/>
        </authorList>
    </citation>
    <scope>NUCLEOTIDE SEQUENCE [LARGE SCALE GENOMIC DNA]</scope>
</reference>